<proteinExistence type="predicted"/>
<dbReference type="SUPFAM" id="SSF53639">
    <property type="entry name" value="AraD/HMP-PK domain-like"/>
    <property type="match status" value="1"/>
</dbReference>
<dbReference type="Gene3D" id="3.40.225.10">
    <property type="entry name" value="Class II aldolase/adducin N-terminal domain"/>
    <property type="match status" value="1"/>
</dbReference>
<gene>
    <name evidence="4" type="ORF">MIN45_P0182</name>
</gene>
<evidence type="ECO:0000313" key="4">
    <source>
        <dbReference type="EMBL" id="BCX87815.1"/>
    </source>
</evidence>
<dbReference type="InterPro" id="IPR036409">
    <property type="entry name" value="Aldolase_II/adducin_N_sf"/>
</dbReference>
<dbReference type="GO" id="GO:0019323">
    <property type="term" value="P:pentose catabolic process"/>
    <property type="evidence" value="ECO:0007669"/>
    <property type="project" value="TreeGrafter"/>
</dbReference>
<dbReference type="Pfam" id="PF00596">
    <property type="entry name" value="Aldolase_II"/>
    <property type="match status" value="1"/>
</dbReference>
<keyword evidence="1" id="KW-0479">Metal-binding</keyword>
<dbReference type="GO" id="GO:0046872">
    <property type="term" value="F:metal ion binding"/>
    <property type="evidence" value="ECO:0007669"/>
    <property type="project" value="UniProtKB-KW"/>
</dbReference>
<dbReference type="EMBL" id="AP024718">
    <property type="protein sequence ID" value="BCX87815.1"/>
    <property type="molecule type" value="Genomic_DNA"/>
</dbReference>
<keyword evidence="5" id="KW-1185">Reference proteome</keyword>
<dbReference type="GO" id="GO:0005829">
    <property type="term" value="C:cytosol"/>
    <property type="evidence" value="ECO:0007669"/>
    <property type="project" value="TreeGrafter"/>
</dbReference>
<dbReference type="InterPro" id="IPR001303">
    <property type="entry name" value="Aldolase_II/adducin_N"/>
</dbReference>
<sequence length="220" mass="23373">MPVKSLPAADAVLGEGVIRYRLDFSRGRAPRWPGYPRLESWRRILRRLGMIGQDPARYGGLAFGNVSQRVPGGFVISATQTGGRDRLGVEDYCLVTAAEIEANRIVACGVHPPSSEALTHAAVYRAAPQVTAVFHGHSPEIWHCGEALGLGLTPPTAGYGTPALARAVMARVRCRPQAGVIVMAGHEDGILAYGISLSRAGTLLTTVLARALTLEIGGER</sequence>
<dbReference type="EC" id="5.1.3.4" evidence="4"/>
<reference evidence="5" key="1">
    <citation type="journal article" date="2024" name="Int. J. Syst. Evol. Microbiol.">
        <title>Methylomarinovum tepidoasis sp. nov., a moderately thermophilic methanotroph of the family Methylothermaceae isolated from a deep-sea hydrothermal field.</title>
        <authorList>
            <person name="Hirayama H."/>
            <person name="Takaki Y."/>
            <person name="Abe M."/>
            <person name="Miyazaki M."/>
            <person name="Uematsu K."/>
            <person name="Matsui Y."/>
            <person name="Takai K."/>
        </authorList>
    </citation>
    <scope>NUCLEOTIDE SEQUENCE [LARGE SCALE GENOMIC DNA]</scope>
    <source>
        <strain evidence="5">IN45</strain>
    </source>
</reference>
<dbReference type="RefSeq" id="WP_286292769.1">
    <property type="nucleotide sequence ID" value="NZ_AP024718.1"/>
</dbReference>
<evidence type="ECO:0000256" key="2">
    <source>
        <dbReference type="ARBA" id="ARBA00023239"/>
    </source>
</evidence>
<dbReference type="AlphaFoldDB" id="A0AAU9BW59"/>
<protein>
    <submittedName>
        <fullName evidence="4">L-ribulose-5-phosphate 4-epimerase</fullName>
        <ecNumber evidence="4">5.1.3.4</ecNumber>
    </submittedName>
</protein>
<dbReference type="InterPro" id="IPR050197">
    <property type="entry name" value="Aldolase_class_II_sugar_metab"/>
</dbReference>
<accession>A0AAU9BW59</accession>
<dbReference type="GO" id="GO:0016832">
    <property type="term" value="F:aldehyde-lyase activity"/>
    <property type="evidence" value="ECO:0007669"/>
    <property type="project" value="TreeGrafter"/>
</dbReference>
<evidence type="ECO:0000256" key="1">
    <source>
        <dbReference type="ARBA" id="ARBA00022723"/>
    </source>
</evidence>
<name>A0AAU9BW59_9GAMM</name>
<evidence type="ECO:0000313" key="5">
    <source>
        <dbReference type="Proteomes" id="UP001321450"/>
    </source>
</evidence>
<dbReference type="PANTHER" id="PTHR22789:SF0">
    <property type="entry name" value="3-OXO-TETRONATE 4-PHOSPHATE DECARBOXYLASE-RELATED"/>
    <property type="match status" value="1"/>
</dbReference>
<dbReference type="SMART" id="SM01007">
    <property type="entry name" value="Aldolase_II"/>
    <property type="match status" value="1"/>
</dbReference>
<keyword evidence="2" id="KW-0456">Lyase</keyword>
<evidence type="ECO:0000259" key="3">
    <source>
        <dbReference type="SMART" id="SM01007"/>
    </source>
</evidence>
<dbReference type="PANTHER" id="PTHR22789">
    <property type="entry name" value="FUCULOSE PHOSPHATE ALDOLASE"/>
    <property type="match status" value="1"/>
</dbReference>
<dbReference type="KEGG" id="meiy:MIN45_P0182"/>
<dbReference type="GO" id="GO:0008742">
    <property type="term" value="F:L-ribulose-phosphate 4-epimerase activity"/>
    <property type="evidence" value="ECO:0007669"/>
    <property type="project" value="UniProtKB-EC"/>
</dbReference>
<keyword evidence="4" id="KW-0413">Isomerase</keyword>
<organism evidence="4 5">
    <name type="scientific">Methylomarinovum tepidoasis</name>
    <dbReference type="NCBI Taxonomy" id="2840183"/>
    <lineage>
        <taxon>Bacteria</taxon>
        <taxon>Pseudomonadati</taxon>
        <taxon>Pseudomonadota</taxon>
        <taxon>Gammaproteobacteria</taxon>
        <taxon>Methylococcales</taxon>
        <taxon>Methylothermaceae</taxon>
        <taxon>Methylomarinovum</taxon>
    </lineage>
</organism>
<dbReference type="Proteomes" id="UP001321450">
    <property type="component" value="Chromosome"/>
</dbReference>
<feature type="domain" description="Class II aldolase/adducin N-terminal" evidence="3">
    <location>
        <begin position="43"/>
        <end position="216"/>
    </location>
</feature>